<gene>
    <name evidence="2" type="ORF">DID88_006928</name>
</gene>
<feature type="region of interest" description="Disordered" evidence="1">
    <location>
        <begin position="138"/>
        <end position="200"/>
    </location>
</feature>
<feature type="region of interest" description="Disordered" evidence="1">
    <location>
        <begin position="72"/>
        <end position="125"/>
    </location>
</feature>
<evidence type="ECO:0000256" key="1">
    <source>
        <dbReference type="SAM" id="MobiDB-lite"/>
    </source>
</evidence>
<evidence type="ECO:0000313" key="2">
    <source>
        <dbReference type="EMBL" id="RAL59323.1"/>
    </source>
</evidence>
<keyword evidence="3" id="KW-1185">Reference proteome</keyword>
<organism evidence="2 3">
    <name type="scientific">Monilinia fructigena</name>
    <dbReference type="NCBI Taxonomy" id="38457"/>
    <lineage>
        <taxon>Eukaryota</taxon>
        <taxon>Fungi</taxon>
        <taxon>Dikarya</taxon>
        <taxon>Ascomycota</taxon>
        <taxon>Pezizomycotina</taxon>
        <taxon>Leotiomycetes</taxon>
        <taxon>Helotiales</taxon>
        <taxon>Sclerotiniaceae</taxon>
        <taxon>Monilinia</taxon>
    </lineage>
</organism>
<comment type="caution">
    <text evidence="2">The sequence shown here is derived from an EMBL/GenBank/DDBJ whole genome shotgun (WGS) entry which is preliminary data.</text>
</comment>
<dbReference type="EMBL" id="QKRW01000055">
    <property type="protein sequence ID" value="RAL59323.1"/>
    <property type="molecule type" value="Genomic_DNA"/>
</dbReference>
<reference evidence="2 3" key="1">
    <citation type="submission" date="2018-06" db="EMBL/GenBank/DDBJ databases">
        <title>Genome Sequence of the Brown Rot Fungal Pathogen Monilinia fructigena.</title>
        <authorList>
            <person name="Landi L."/>
            <person name="De Miccolis Angelini R.M."/>
            <person name="Pollastro S."/>
            <person name="Abate D."/>
            <person name="Faretra F."/>
            <person name="Romanazzi G."/>
        </authorList>
    </citation>
    <scope>NUCLEOTIDE SEQUENCE [LARGE SCALE GENOMIC DNA]</scope>
    <source>
        <strain evidence="2 3">Mfrg269</strain>
    </source>
</reference>
<sequence>MVDVTQSEEPAANALDNNIVESKESSDVNAEIIDTEMPDADAGHDVADVVHVAPAITSDTDHLIDPQLLNHSVEKPTTNGNGITPPDTNGYSSAPEESQPNSPTPPVSNGENTTDGTDVLNNGGIPWYVKDFQPEGTSVLQEVSVDNTNGSHASDDLSEMDDEDVKALAGVQDGPSEQNGTAPTAKGRKGKGRRKFRGFK</sequence>
<feature type="compositionally biased region" description="Polar residues" evidence="1">
    <location>
        <begin position="138"/>
        <end position="152"/>
    </location>
</feature>
<dbReference type="AlphaFoldDB" id="A0A395IJ01"/>
<feature type="region of interest" description="Disordered" evidence="1">
    <location>
        <begin position="1"/>
        <end position="27"/>
    </location>
</feature>
<dbReference type="Proteomes" id="UP000249056">
    <property type="component" value="Unassembled WGS sequence"/>
</dbReference>
<evidence type="ECO:0000313" key="3">
    <source>
        <dbReference type="Proteomes" id="UP000249056"/>
    </source>
</evidence>
<proteinExistence type="predicted"/>
<accession>A0A395IJ01</accession>
<feature type="compositionally biased region" description="Polar residues" evidence="1">
    <location>
        <begin position="75"/>
        <end position="120"/>
    </location>
</feature>
<feature type="compositionally biased region" description="Basic residues" evidence="1">
    <location>
        <begin position="186"/>
        <end position="200"/>
    </location>
</feature>
<name>A0A395IJ01_9HELO</name>
<protein>
    <submittedName>
        <fullName evidence="2">Uncharacterized protein</fullName>
    </submittedName>
</protein>